<keyword evidence="4" id="KW-1185">Reference proteome</keyword>
<dbReference type="PANTHER" id="PTHR11439">
    <property type="entry name" value="GAG-POL-RELATED RETROTRANSPOSON"/>
    <property type="match status" value="1"/>
</dbReference>
<evidence type="ECO:0000256" key="1">
    <source>
        <dbReference type="SAM" id="SignalP"/>
    </source>
</evidence>
<reference evidence="3" key="3">
    <citation type="submission" date="2015-04" db="UniProtKB">
        <authorList>
            <consortium name="EnsemblPlants"/>
        </authorList>
    </citation>
    <scope>IDENTIFICATION</scope>
    <source>
        <strain evidence="3">cv. Jemalong A17</strain>
    </source>
</reference>
<accession>G7IQZ9</accession>
<sequence>MAIRFSRLVLFIAIMCIAVVLIPGTSRMVGAEGVPFIPPEQDCKPSELCPENDSACLHSCHAGKMVIKTTNFSKYKLKHKYFDKVMGRHDSTEPYDGIPACRRLVGRLKYLNTTRSDITFITQQLSQFLFNPSQCCPGRGSFFPINSSLQLQGFSDVDWAGCKDTRKSISGQRFFLGHSLISWRTKKQITVSRSSPKAKYRALGSTFCELQWLLYLLKDLQVTSANPVFHERTKHLEIDCHIVREKLQAGILKLLPVSSKDRIADFFTKFVHPQLFNLLLSKLGIVDIYHPPTCGGILHHEQIKEIKGS</sequence>
<protein>
    <submittedName>
        <fullName evidence="2">LCR-like protein</fullName>
    </submittedName>
</protein>
<keyword evidence="1" id="KW-0732">Signal</keyword>
<proteinExistence type="predicted"/>
<dbReference type="EnsemblPlants" id="AES66520">
    <property type="protein sequence ID" value="AES66520"/>
    <property type="gene ID" value="MTR_2g075320"/>
</dbReference>
<reference evidence="2 4" key="2">
    <citation type="journal article" date="2014" name="BMC Genomics">
        <title>An improved genome release (version Mt4.0) for the model legume Medicago truncatula.</title>
        <authorList>
            <person name="Tang H."/>
            <person name="Krishnakumar V."/>
            <person name="Bidwell S."/>
            <person name="Rosen B."/>
            <person name="Chan A."/>
            <person name="Zhou S."/>
            <person name="Gentzbittel L."/>
            <person name="Childs K.L."/>
            <person name="Yandell M."/>
            <person name="Gundlach H."/>
            <person name="Mayer K.F."/>
            <person name="Schwartz D.C."/>
            <person name="Town C.D."/>
        </authorList>
    </citation>
    <scope>GENOME REANNOTATION</scope>
    <source>
        <strain evidence="3 4">cv. Jemalong A17</strain>
    </source>
</reference>
<feature type="chain" id="PRO_5014572368" evidence="1">
    <location>
        <begin position="32"/>
        <end position="309"/>
    </location>
</feature>
<gene>
    <name evidence="2" type="ordered locus">MTR_2g075320</name>
</gene>
<reference evidence="2 4" key="1">
    <citation type="journal article" date="2011" name="Nature">
        <title>The Medicago genome provides insight into the evolution of rhizobial symbioses.</title>
        <authorList>
            <person name="Young N.D."/>
            <person name="Debelle F."/>
            <person name="Oldroyd G.E."/>
            <person name="Geurts R."/>
            <person name="Cannon S.B."/>
            <person name="Udvardi M.K."/>
            <person name="Benedito V.A."/>
            <person name="Mayer K.F."/>
            <person name="Gouzy J."/>
            <person name="Schoof H."/>
            <person name="Van de Peer Y."/>
            <person name="Proost S."/>
            <person name="Cook D.R."/>
            <person name="Meyers B.C."/>
            <person name="Spannagl M."/>
            <person name="Cheung F."/>
            <person name="De Mita S."/>
            <person name="Krishnakumar V."/>
            <person name="Gundlach H."/>
            <person name="Zhou S."/>
            <person name="Mudge J."/>
            <person name="Bharti A.K."/>
            <person name="Murray J.D."/>
            <person name="Naoumkina M.A."/>
            <person name="Rosen B."/>
            <person name="Silverstein K.A."/>
            <person name="Tang H."/>
            <person name="Rombauts S."/>
            <person name="Zhao P.X."/>
            <person name="Zhou P."/>
            <person name="Barbe V."/>
            <person name="Bardou P."/>
            <person name="Bechner M."/>
            <person name="Bellec A."/>
            <person name="Berger A."/>
            <person name="Berges H."/>
            <person name="Bidwell S."/>
            <person name="Bisseling T."/>
            <person name="Choisne N."/>
            <person name="Couloux A."/>
            <person name="Denny R."/>
            <person name="Deshpande S."/>
            <person name="Dai X."/>
            <person name="Doyle J.J."/>
            <person name="Dudez A.M."/>
            <person name="Farmer A.D."/>
            <person name="Fouteau S."/>
            <person name="Franken C."/>
            <person name="Gibelin C."/>
            <person name="Gish J."/>
            <person name="Goldstein S."/>
            <person name="Gonzalez A.J."/>
            <person name="Green P.J."/>
            <person name="Hallab A."/>
            <person name="Hartog M."/>
            <person name="Hua A."/>
            <person name="Humphray S.J."/>
            <person name="Jeong D.H."/>
            <person name="Jing Y."/>
            <person name="Jocker A."/>
            <person name="Kenton S.M."/>
            <person name="Kim D.J."/>
            <person name="Klee K."/>
            <person name="Lai H."/>
            <person name="Lang C."/>
            <person name="Lin S."/>
            <person name="Macmil S.L."/>
            <person name="Magdelenat G."/>
            <person name="Matthews L."/>
            <person name="McCorrison J."/>
            <person name="Monaghan E.L."/>
            <person name="Mun J.H."/>
            <person name="Najar F.Z."/>
            <person name="Nicholson C."/>
            <person name="Noirot C."/>
            <person name="O'Bleness M."/>
            <person name="Paule C.R."/>
            <person name="Poulain J."/>
            <person name="Prion F."/>
            <person name="Qin B."/>
            <person name="Qu C."/>
            <person name="Retzel E.F."/>
            <person name="Riddle C."/>
            <person name="Sallet E."/>
            <person name="Samain S."/>
            <person name="Samson N."/>
            <person name="Sanders I."/>
            <person name="Saurat O."/>
            <person name="Scarpelli C."/>
            <person name="Schiex T."/>
            <person name="Segurens B."/>
            <person name="Severin A.J."/>
            <person name="Sherrier D.J."/>
            <person name="Shi R."/>
            <person name="Sims S."/>
            <person name="Singer S.R."/>
            <person name="Sinharoy S."/>
            <person name="Sterck L."/>
            <person name="Viollet A."/>
            <person name="Wang B.B."/>
            <person name="Wang K."/>
            <person name="Wang M."/>
            <person name="Wang X."/>
            <person name="Warfsmann J."/>
            <person name="Weissenbach J."/>
            <person name="White D.D."/>
            <person name="White J.D."/>
            <person name="Wiley G.B."/>
            <person name="Wincker P."/>
            <person name="Xing Y."/>
            <person name="Yang L."/>
            <person name="Yao Z."/>
            <person name="Ying F."/>
            <person name="Zhai J."/>
            <person name="Zhou L."/>
            <person name="Zuber A."/>
            <person name="Denarie J."/>
            <person name="Dixon R.A."/>
            <person name="May G.D."/>
            <person name="Schwartz D.C."/>
            <person name="Rogers J."/>
            <person name="Quetier F."/>
            <person name="Town C.D."/>
            <person name="Roe B.A."/>
        </authorList>
    </citation>
    <scope>NUCLEOTIDE SEQUENCE [LARGE SCALE GENOMIC DNA]</scope>
    <source>
        <strain evidence="2">A17</strain>
        <strain evidence="3 4">cv. Jemalong A17</strain>
    </source>
</reference>
<dbReference type="PANTHER" id="PTHR11439:SF470">
    <property type="entry name" value="CYSTEINE-RICH RLK (RECEPTOR-LIKE PROTEIN KINASE) 8"/>
    <property type="match status" value="1"/>
</dbReference>
<dbReference type="PaxDb" id="3880-AES66520"/>
<evidence type="ECO:0000313" key="4">
    <source>
        <dbReference type="Proteomes" id="UP000002051"/>
    </source>
</evidence>
<feature type="signal peptide" evidence="1">
    <location>
        <begin position="1"/>
        <end position="31"/>
    </location>
</feature>
<evidence type="ECO:0000313" key="2">
    <source>
        <dbReference type="EMBL" id="AES66520.1"/>
    </source>
</evidence>
<dbReference type="STRING" id="3880.G7IQZ9"/>
<evidence type="ECO:0000313" key="3">
    <source>
        <dbReference type="EnsemblPlants" id="AES66520"/>
    </source>
</evidence>
<dbReference type="AlphaFoldDB" id="G7IQZ9"/>
<dbReference type="EMBL" id="CM001218">
    <property type="protein sequence ID" value="AES66520.1"/>
    <property type="molecule type" value="Genomic_DNA"/>
</dbReference>
<dbReference type="Proteomes" id="UP000002051">
    <property type="component" value="Chromosome 2"/>
</dbReference>
<dbReference type="HOGENOM" id="CLU_901287_0_0_1"/>
<dbReference type="eggNOG" id="KOG0017">
    <property type="taxonomic scope" value="Eukaryota"/>
</dbReference>
<name>G7IQZ9_MEDTR</name>
<dbReference type="CDD" id="cd09272">
    <property type="entry name" value="RNase_HI_RT_Ty1"/>
    <property type="match status" value="1"/>
</dbReference>
<organism evidence="2 4">
    <name type="scientific">Medicago truncatula</name>
    <name type="common">Barrel medic</name>
    <name type="synonym">Medicago tribuloides</name>
    <dbReference type="NCBI Taxonomy" id="3880"/>
    <lineage>
        <taxon>Eukaryota</taxon>
        <taxon>Viridiplantae</taxon>
        <taxon>Streptophyta</taxon>
        <taxon>Embryophyta</taxon>
        <taxon>Tracheophyta</taxon>
        <taxon>Spermatophyta</taxon>
        <taxon>Magnoliopsida</taxon>
        <taxon>eudicotyledons</taxon>
        <taxon>Gunneridae</taxon>
        <taxon>Pentapetalae</taxon>
        <taxon>rosids</taxon>
        <taxon>fabids</taxon>
        <taxon>Fabales</taxon>
        <taxon>Fabaceae</taxon>
        <taxon>Papilionoideae</taxon>
        <taxon>50 kb inversion clade</taxon>
        <taxon>NPAAA clade</taxon>
        <taxon>Hologalegina</taxon>
        <taxon>IRL clade</taxon>
        <taxon>Trifolieae</taxon>
        <taxon>Medicago</taxon>
    </lineage>
</organism>
<dbReference type="OMA" id="ELCPEND"/>